<dbReference type="AlphaFoldDB" id="A0AAD7QX94"/>
<evidence type="ECO:0000313" key="2">
    <source>
        <dbReference type="EMBL" id="KAJ8103190.1"/>
    </source>
</evidence>
<organism evidence="2 3">
    <name type="scientific">Lipomyces tetrasporus</name>
    <dbReference type="NCBI Taxonomy" id="54092"/>
    <lineage>
        <taxon>Eukaryota</taxon>
        <taxon>Fungi</taxon>
        <taxon>Dikarya</taxon>
        <taxon>Ascomycota</taxon>
        <taxon>Saccharomycotina</taxon>
        <taxon>Lipomycetes</taxon>
        <taxon>Lipomycetales</taxon>
        <taxon>Lipomycetaceae</taxon>
        <taxon>Lipomyces</taxon>
    </lineage>
</organism>
<dbReference type="EMBL" id="JARPMG010000002">
    <property type="protein sequence ID" value="KAJ8103190.1"/>
    <property type="molecule type" value="Genomic_DNA"/>
</dbReference>
<dbReference type="RefSeq" id="XP_056046640.1">
    <property type="nucleotide sequence ID" value="XM_056186835.1"/>
</dbReference>
<proteinExistence type="predicted"/>
<feature type="domain" description="AB hydrolase-1" evidence="1">
    <location>
        <begin position="52"/>
        <end position="281"/>
    </location>
</feature>
<keyword evidence="3" id="KW-1185">Reference proteome</keyword>
<dbReference type="SUPFAM" id="SSF53474">
    <property type="entry name" value="alpha/beta-Hydrolases"/>
    <property type="match status" value="1"/>
</dbReference>
<sequence>MRPVPTSEIKYGLFHLPHAPSVKIAYSFYDAPQSGLPVVMLSNSLSSNFKTLWKEFVEHFRDSYSIILYDQRFHGESPLADGFDYYGKGLTFEELADDAAAVLDHLGIARIHAFVGLSMGATTAVVFKARHSARVGKIVVAGSGLKSAAPGSEDVFAPRIKIATEGPDGMANLAQLTLARWFPGDPGKKFLDDHPIRRDEFVTMLRDATAEGFVACIRALQNFDLTPSFDKIKQRGESKDVLLVAGAMDGPLPDANKSMAKLSDANLAIIEESGHIVNVQKAGEFNELVDKFIA</sequence>
<comment type="caution">
    <text evidence="2">The sequence shown here is derived from an EMBL/GenBank/DDBJ whole genome shotgun (WGS) entry which is preliminary data.</text>
</comment>
<protein>
    <submittedName>
        <fullName evidence="2">Alpha/Beta hydrolase protein</fullName>
    </submittedName>
</protein>
<reference evidence="2" key="1">
    <citation type="submission" date="2023-03" db="EMBL/GenBank/DDBJ databases">
        <title>Near-Complete genome sequence of Lipomyces tetrasporous NRRL Y-64009, an oleaginous yeast capable of growing on lignocellulosic hydrolysates.</title>
        <authorList>
            <consortium name="Lawrence Berkeley National Laboratory"/>
            <person name="Jagtap S.S."/>
            <person name="Liu J.-J."/>
            <person name="Walukiewicz H.E."/>
            <person name="Pangilinan J."/>
            <person name="Lipzen A."/>
            <person name="Ahrendt S."/>
            <person name="Koriabine M."/>
            <person name="Cobaugh K."/>
            <person name="Salamov A."/>
            <person name="Yoshinaga Y."/>
            <person name="Ng V."/>
            <person name="Daum C."/>
            <person name="Grigoriev I.V."/>
            <person name="Slininger P.J."/>
            <person name="Dien B.S."/>
            <person name="Jin Y.-S."/>
            <person name="Rao C.V."/>
        </authorList>
    </citation>
    <scope>NUCLEOTIDE SEQUENCE</scope>
    <source>
        <strain evidence="2">NRRL Y-64009</strain>
    </source>
</reference>
<keyword evidence="2" id="KW-0378">Hydrolase</keyword>
<dbReference type="GO" id="GO:0016787">
    <property type="term" value="F:hydrolase activity"/>
    <property type="evidence" value="ECO:0007669"/>
    <property type="project" value="UniProtKB-KW"/>
</dbReference>
<evidence type="ECO:0000313" key="3">
    <source>
        <dbReference type="Proteomes" id="UP001217417"/>
    </source>
</evidence>
<dbReference type="GeneID" id="80882001"/>
<dbReference type="Gene3D" id="3.40.50.1820">
    <property type="entry name" value="alpha/beta hydrolase"/>
    <property type="match status" value="1"/>
</dbReference>
<dbReference type="InterPro" id="IPR050228">
    <property type="entry name" value="Carboxylesterase_BioH"/>
</dbReference>
<dbReference type="PANTHER" id="PTHR43194:SF2">
    <property type="entry name" value="PEROXISOMAL MEMBRANE PROTEIN LPX1"/>
    <property type="match status" value="1"/>
</dbReference>
<dbReference type="PANTHER" id="PTHR43194">
    <property type="entry name" value="HYDROLASE ALPHA/BETA FOLD FAMILY"/>
    <property type="match status" value="1"/>
</dbReference>
<dbReference type="Pfam" id="PF00561">
    <property type="entry name" value="Abhydrolase_1"/>
    <property type="match status" value="1"/>
</dbReference>
<dbReference type="InterPro" id="IPR000073">
    <property type="entry name" value="AB_hydrolase_1"/>
</dbReference>
<dbReference type="InterPro" id="IPR029058">
    <property type="entry name" value="AB_hydrolase_fold"/>
</dbReference>
<name>A0AAD7QX94_9ASCO</name>
<accession>A0AAD7QX94</accession>
<dbReference type="Proteomes" id="UP001217417">
    <property type="component" value="Unassembled WGS sequence"/>
</dbReference>
<gene>
    <name evidence="2" type="ORF">POJ06DRAFT_246846</name>
</gene>
<evidence type="ECO:0000259" key="1">
    <source>
        <dbReference type="Pfam" id="PF00561"/>
    </source>
</evidence>